<feature type="transmembrane region" description="Helical" evidence="6">
    <location>
        <begin position="210"/>
        <end position="232"/>
    </location>
</feature>
<gene>
    <name evidence="8" type="ORF">HA222_00010</name>
    <name evidence="9" type="ORF">HA227_03675</name>
    <name evidence="10" type="ORF">J4478_01020</name>
</gene>
<feature type="transmembrane region" description="Helical" evidence="6">
    <location>
        <begin position="7"/>
        <end position="23"/>
    </location>
</feature>
<keyword evidence="5 6" id="KW-0472">Membrane</keyword>
<reference evidence="10" key="3">
    <citation type="submission" date="2021-05" db="EMBL/GenBank/DDBJ databases">
        <title>Protein family content uncovers lineage relationships and bacterial pathway maintenance mechanisms in DPANN archaea.</title>
        <authorList>
            <person name="Castelle C.J."/>
            <person name="Meheust R."/>
            <person name="Jaffe A.L."/>
            <person name="Seitz K."/>
            <person name="Gong X."/>
            <person name="Baker B.J."/>
            <person name="Banfield J.F."/>
        </authorList>
    </citation>
    <scope>NUCLEOTIDE SEQUENCE</scope>
    <source>
        <strain evidence="10">RIFCSPLOWO2_01_FULL_43_13</strain>
    </source>
</reference>
<evidence type="ECO:0000313" key="9">
    <source>
        <dbReference type="EMBL" id="HIH33328.1"/>
    </source>
</evidence>
<organism evidence="8 12">
    <name type="scientific">Candidatus Iainarchaeum sp</name>
    <dbReference type="NCBI Taxonomy" id="3101447"/>
    <lineage>
        <taxon>Archaea</taxon>
        <taxon>Candidatus Iainarchaeota</taxon>
        <taxon>Candidatus Iainarchaeia</taxon>
        <taxon>Candidatus Iainarchaeales</taxon>
        <taxon>Candidatus Iainarchaeaceae</taxon>
        <taxon>Candidatus Iainarchaeum</taxon>
    </lineage>
</organism>
<reference evidence="10" key="2">
    <citation type="submission" date="2021-03" db="EMBL/GenBank/DDBJ databases">
        <authorList>
            <person name="Jaffe A."/>
        </authorList>
    </citation>
    <scope>NUCLEOTIDE SEQUENCE</scope>
    <source>
        <strain evidence="10">RIFCSPLOWO2_01_FULL_43_13</strain>
    </source>
</reference>
<dbReference type="Proteomes" id="UP000590964">
    <property type="component" value="Unassembled WGS sequence"/>
</dbReference>
<evidence type="ECO:0000313" key="8">
    <source>
        <dbReference type="EMBL" id="HIH21033.1"/>
    </source>
</evidence>
<evidence type="ECO:0000256" key="4">
    <source>
        <dbReference type="ARBA" id="ARBA00022989"/>
    </source>
</evidence>
<evidence type="ECO:0000256" key="3">
    <source>
        <dbReference type="ARBA" id="ARBA00022692"/>
    </source>
</evidence>
<name>A0A7J4JTD2_9ARCH</name>
<evidence type="ECO:0000256" key="1">
    <source>
        <dbReference type="ARBA" id="ARBA00004651"/>
    </source>
</evidence>
<reference evidence="8 11" key="1">
    <citation type="journal article" date="2020" name="bioRxiv">
        <title>A rank-normalized archaeal taxonomy based on genome phylogeny resolves widespread incomplete and uneven classifications.</title>
        <authorList>
            <person name="Rinke C."/>
            <person name="Chuvochina M."/>
            <person name="Mussig A.J."/>
            <person name="Chaumeil P.-A."/>
            <person name="Waite D.W."/>
            <person name="Whitman W.B."/>
            <person name="Parks D.H."/>
            <person name="Hugenholtz P."/>
        </authorList>
    </citation>
    <scope>NUCLEOTIDE SEQUENCE</scope>
    <source>
        <strain evidence="8">UBA10191</strain>
    </source>
</reference>
<dbReference type="AlphaFoldDB" id="A0A7J4JTD2"/>
<proteinExistence type="predicted"/>
<dbReference type="Proteomes" id="UP000680185">
    <property type="component" value="Unassembled WGS sequence"/>
</dbReference>
<dbReference type="PANTHER" id="PTHR35402">
    <property type="entry name" value="INTEGRAL MEMBRANE PROTEIN-RELATED"/>
    <property type="match status" value="1"/>
</dbReference>
<feature type="transmembrane region" description="Helical" evidence="6">
    <location>
        <begin position="29"/>
        <end position="45"/>
    </location>
</feature>
<feature type="transmembrane region" description="Helical" evidence="6">
    <location>
        <begin position="175"/>
        <end position="198"/>
    </location>
</feature>
<accession>A0A7J4JTD2</accession>
<dbReference type="EMBL" id="DUFW01000001">
    <property type="protein sequence ID" value="HIH21033.1"/>
    <property type="molecule type" value="Genomic_DNA"/>
</dbReference>
<evidence type="ECO:0000256" key="2">
    <source>
        <dbReference type="ARBA" id="ARBA00022475"/>
    </source>
</evidence>
<dbReference type="EMBL" id="DUFJ01000079">
    <property type="protein sequence ID" value="HIH33328.1"/>
    <property type="molecule type" value="Genomic_DNA"/>
</dbReference>
<evidence type="ECO:0000313" key="12">
    <source>
        <dbReference type="Proteomes" id="UP000590964"/>
    </source>
</evidence>
<keyword evidence="2" id="KW-1003">Cell membrane</keyword>
<dbReference type="EMBL" id="JAGVWB010000005">
    <property type="protein sequence ID" value="MBS3057965.1"/>
    <property type="molecule type" value="Genomic_DNA"/>
</dbReference>
<dbReference type="GO" id="GO:0005886">
    <property type="term" value="C:plasma membrane"/>
    <property type="evidence" value="ECO:0007669"/>
    <property type="project" value="UniProtKB-SubCell"/>
</dbReference>
<dbReference type="Pfam" id="PF00482">
    <property type="entry name" value="T2SSF"/>
    <property type="match status" value="1"/>
</dbReference>
<protein>
    <submittedName>
        <fullName evidence="10">Type II secretion system F family protein</fullName>
    </submittedName>
</protein>
<dbReference type="PANTHER" id="PTHR35402:SF1">
    <property type="entry name" value="TYPE II SECRETION SYSTEM PROTEIN GSPF DOMAIN-CONTAINING PROTEIN"/>
    <property type="match status" value="1"/>
</dbReference>
<evidence type="ECO:0000259" key="7">
    <source>
        <dbReference type="Pfam" id="PF00482"/>
    </source>
</evidence>
<dbReference type="InterPro" id="IPR056569">
    <property type="entry name" value="ArlJ-like"/>
</dbReference>
<sequence length="241" mass="26446">MKGLKGFRIAGIAALLAWFAASVLLEDLIIAGMIALGIFAALIILDKTSVKRKAKKQARIVEKDLPFALLSMSVELSYNTDFEKVLENAARQEYGLFSKGLKKVLGEVKAGASVQEALAEFGKSFESTQLKRAVNQLISAFEQGSRKHSGENLKKLGQEMLARQRIESKEFNSKLALYSLMFVSLSAVMPALFQAFVIVGSSFLELDFSALQIIAIATVLFPALNLAVLFFARNSMPEFLK</sequence>
<evidence type="ECO:0000256" key="5">
    <source>
        <dbReference type="ARBA" id="ARBA00023136"/>
    </source>
</evidence>
<keyword evidence="4 6" id="KW-1133">Transmembrane helix</keyword>
<comment type="subcellular location">
    <subcellularLocation>
        <location evidence="1">Cell membrane</location>
        <topology evidence="1">Multi-pass membrane protein</topology>
    </subcellularLocation>
</comment>
<evidence type="ECO:0000256" key="6">
    <source>
        <dbReference type="SAM" id="Phobius"/>
    </source>
</evidence>
<dbReference type="Proteomes" id="UP000527315">
    <property type="component" value="Unassembled WGS sequence"/>
</dbReference>
<dbReference type="InterPro" id="IPR018076">
    <property type="entry name" value="T2SS_GspF_dom"/>
</dbReference>
<evidence type="ECO:0000313" key="11">
    <source>
        <dbReference type="Proteomes" id="UP000527315"/>
    </source>
</evidence>
<evidence type="ECO:0000313" key="10">
    <source>
        <dbReference type="EMBL" id="MBS3057965.1"/>
    </source>
</evidence>
<keyword evidence="3 6" id="KW-0812">Transmembrane</keyword>
<feature type="domain" description="Type II secretion system protein GspF" evidence="7">
    <location>
        <begin position="70"/>
        <end position="192"/>
    </location>
</feature>
<comment type="caution">
    <text evidence="8">The sequence shown here is derived from an EMBL/GenBank/DDBJ whole genome shotgun (WGS) entry which is preliminary data.</text>
</comment>